<comment type="cofactor">
    <cofactor evidence="1">
        <name>L-ascorbate</name>
        <dbReference type="ChEBI" id="CHEBI:38290"/>
    </cofactor>
</comment>
<evidence type="ECO:0000259" key="4">
    <source>
        <dbReference type="SMART" id="SM00702"/>
    </source>
</evidence>
<evidence type="ECO:0000256" key="3">
    <source>
        <dbReference type="ARBA" id="ARBA00023002"/>
    </source>
</evidence>
<dbReference type="InterPro" id="IPR051842">
    <property type="entry name" value="uS12_prolyl_hydroxylase"/>
</dbReference>
<dbReference type="EMBL" id="JANKHH010000006">
    <property type="protein sequence ID" value="MCR2834525.1"/>
    <property type="molecule type" value="Genomic_DNA"/>
</dbReference>
<dbReference type="Gene3D" id="2.60.120.620">
    <property type="entry name" value="q2cbj1_9rhob like domain"/>
    <property type="match status" value="1"/>
</dbReference>
<dbReference type="Proteomes" id="UP001206067">
    <property type="component" value="Unassembled WGS sequence"/>
</dbReference>
<dbReference type="PANTHER" id="PTHR12117">
    <property type="entry name" value="HISTONE ACETYLTRANSFERASE COMPLEX"/>
    <property type="match status" value="1"/>
</dbReference>
<dbReference type="InterPro" id="IPR006620">
    <property type="entry name" value="Pro_4_hyd_alph"/>
</dbReference>
<reference evidence="5 6" key="1">
    <citation type="submission" date="2022-08" db="EMBL/GenBank/DDBJ databases">
        <title>Polyphasic taxonomy analysis of Qipengyuania sp.RS5-5.</title>
        <authorList>
            <person name="Xamxidin M."/>
            <person name="Wu M."/>
        </authorList>
    </citation>
    <scope>NUCLEOTIDE SEQUENCE [LARGE SCALE GENOMIC DNA]</scope>
    <source>
        <strain evidence="5 6">RS5-5</strain>
    </source>
</reference>
<evidence type="ECO:0000313" key="6">
    <source>
        <dbReference type="Proteomes" id="UP001206067"/>
    </source>
</evidence>
<protein>
    <submittedName>
        <fullName evidence="5">2OG-Fe(II) oxygenase</fullName>
    </submittedName>
</protein>
<dbReference type="RefSeq" id="WP_257596357.1">
    <property type="nucleotide sequence ID" value="NZ_JANKHH010000006.1"/>
</dbReference>
<evidence type="ECO:0000313" key="5">
    <source>
        <dbReference type="EMBL" id="MCR2834525.1"/>
    </source>
</evidence>
<keyword evidence="6" id="KW-1185">Reference proteome</keyword>
<evidence type="ECO:0000256" key="2">
    <source>
        <dbReference type="ARBA" id="ARBA00022964"/>
    </source>
</evidence>
<proteinExistence type="predicted"/>
<evidence type="ECO:0000256" key="1">
    <source>
        <dbReference type="ARBA" id="ARBA00001961"/>
    </source>
</evidence>
<dbReference type="Pfam" id="PF13661">
    <property type="entry name" value="2OG-FeII_Oxy_4"/>
    <property type="match status" value="1"/>
</dbReference>
<comment type="caution">
    <text evidence="5">The sequence shown here is derived from an EMBL/GenBank/DDBJ whole genome shotgun (WGS) entry which is preliminary data.</text>
</comment>
<gene>
    <name evidence="5" type="ORF">NSO95_11255</name>
</gene>
<dbReference type="InterPro" id="IPR039558">
    <property type="entry name" value="TPA1/OFD1_N"/>
</dbReference>
<keyword evidence="3" id="KW-0560">Oxidoreductase</keyword>
<dbReference type="PANTHER" id="PTHR12117:SF0">
    <property type="entry name" value="PROLYL 3-HYDROXYLASE OGFOD1"/>
    <property type="match status" value="1"/>
</dbReference>
<accession>A0ABT1XV54</accession>
<feature type="domain" description="Prolyl 4-hydroxylase alpha subunit" evidence="4">
    <location>
        <begin position="34"/>
        <end position="236"/>
    </location>
</feature>
<name>A0ABT1XV54_9SPHN</name>
<organism evidence="5 6">
    <name type="scientific">Parerythrobacter lacustris</name>
    <dbReference type="NCBI Taxonomy" id="2969984"/>
    <lineage>
        <taxon>Bacteria</taxon>
        <taxon>Pseudomonadati</taxon>
        <taxon>Pseudomonadota</taxon>
        <taxon>Alphaproteobacteria</taxon>
        <taxon>Sphingomonadales</taxon>
        <taxon>Erythrobacteraceae</taxon>
        <taxon>Parerythrobacter</taxon>
    </lineage>
</organism>
<dbReference type="SMART" id="SM00702">
    <property type="entry name" value="P4Hc"/>
    <property type="match status" value="1"/>
</dbReference>
<keyword evidence="2" id="KW-0223">Dioxygenase</keyword>
<sequence length="237" mass="26190">MIAFLLPEGDEFDALQQQLDETGRCSIQPILSEEAAAEVEGFLAASEEWCRIRGIGNQRFDLPPERERDPTPQVLEDHRAIDQAIASDSSKSFAFLYDAIPMTEAALTPAPDGLLAQLRRAMTDPAVFRWLERLTGEPALTGVEIQATRFTTGDFLSLHHDGPNVDRKIATVLGLSRDWSLDWGGNLLFPSVDDRLEGLSPGYNRLDLFMVPQFHSVTAVSPAALRPRLAVSGWFLG</sequence>